<keyword evidence="3" id="KW-0472">Membrane</keyword>
<evidence type="ECO:0000256" key="3">
    <source>
        <dbReference type="SAM" id="Phobius"/>
    </source>
</evidence>
<keyword evidence="2" id="KW-0677">Repeat</keyword>
<feature type="domain" description="Gnk2-homologous" evidence="4">
    <location>
        <begin position="36"/>
        <end position="138"/>
    </location>
</feature>
<evidence type="ECO:0000313" key="6">
    <source>
        <dbReference type="Proteomes" id="UP001497516"/>
    </source>
</evidence>
<dbReference type="PROSITE" id="PS51473">
    <property type="entry name" value="GNK2"/>
    <property type="match status" value="1"/>
</dbReference>
<feature type="transmembrane region" description="Helical" evidence="3">
    <location>
        <begin position="12"/>
        <end position="32"/>
    </location>
</feature>
<keyword evidence="1" id="KW-0732">Signal</keyword>
<dbReference type="Gene3D" id="3.30.430.20">
    <property type="entry name" value="Gnk2 domain, C-X8-C-X2-C motif"/>
    <property type="match status" value="1"/>
</dbReference>
<dbReference type="EMBL" id="OZ034820">
    <property type="protein sequence ID" value="CAL1401193.1"/>
    <property type="molecule type" value="Genomic_DNA"/>
</dbReference>
<accession>A0AAV2FS65</accession>
<dbReference type="Proteomes" id="UP001497516">
    <property type="component" value="Chromosome 7"/>
</dbReference>
<keyword evidence="3" id="KW-0812">Transmembrane</keyword>
<dbReference type="InterPro" id="IPR002902">
    <property type="entry name" value="GNK2"/>
</dbReference>
<proteinExistence type="predicted"/>
<reference evidence="5 6" key="1">
    <citation type="submission" date="2024-04" db="EMBL/GenBank/DDBJ databases">
        <authorList>
            <person name="Fracassetti M."/>
        </authorList>
    </citation>
    <scope>NUCLEOTIDE SEQUENCE [LARGE SCALE GENOMIC DNA]</scope>
</reference>
<dbReference type="InterPro" id="IPR038408">
    <property type="entry name" value="GNK2_sf"/>
</dbReference>
<evidence type="ECO:0000256" key="2">
    <source>
        <dbReference type="ARBA" id="ARBA00022737"/>
    </source>
</evidence>
<evidence type="ECO:0000313" key="5">
    <source>
        <dbReference type="EMBL" id="CAL1401193.1"/>
    </source>
</evidence>
<organism evidence="5 6">
    <name type="scientific">Linum trigynum</name>
    <dbReference type="NCBI Taxonomy" id="586398"/>
    <lineage>
        <taxon>Eukaryota</taxon>
        <taxon>Viridiplantae</taxon>
        <taxon>Streptophyta</taxon>
        <taxon>Embryophyta</taxon>
        <taxon>Tracheophyta</taxon>
        <taxon>Spermatophyta</taxon>
        <taxon>Magnoliopsida</taxon>
        <taxon>eudicotyledons</taxon>
        <taxon>Gunneridae</taxon>
        <taxon>Pentapetalae</taxon>
        <taxon>rosids</taxon>
        <taxon>fabids</taxon>
        <taxon>Malpighiales</taxon>
        <taxon>Linaceae</taxon>
        <taxon>Linum</taxon>
    </lineage>
</organism>
<sequence>MASRTASSSLFWRSWRVGIIVVVIILEVLAGYNHISCVDALNPTCSGRKVSASYSKQVTELVLQLEHNAPYSKTRSAAGGVGSVAGEASCGERAWDADDCTGCLGDAVVDLSVDCKGRESGSSTGFLGRCKMNFHRAS</sequence>
<name>A0AAV2FS65_9ROSI</name>
<protein>
    <recommendedName>
        <fullName evidence="4">Gnk2-homologous domain-containing protein</fullName>
    </recommendedName>
</protein>
<evidence type="ECO:0000259" key="4">
    <source>
        <dbReference type="PROSITE" id="PS51473"/>
    </source>
</evidence>
<dbReference type="AlphaFoldDB" id="A0AAV2FS65"/>
<keyword evidence="6" id="KW-1185">Reference proteome</keyword>
<gene>
    <name evidence="5" type="ORF">LTRI10_LOCUS41267</name>
</gene>
<keyword evidence="3" id="KW-1133">Transmembrane helix</keyword>
<evidence type="ECO:0000256" key="1">
    <source>
        <dbReference type="ARBA" id="ARBA00022729"/>
    </source>
</evidence>